<evidence type="ECO:0000259" key="2">
    <source>
        <dbReference type="PROSITE" id="PS50010"/>
    </source>
</evidence>
<dbReference type="PROSITE" id="PS50010">
    <property type="entry name" value="DH_2"/>
    <property type="match status" value="1"/>
</dbReference>
<keyword evidence="1" id="KW-0479">Metal-binding</keyword>
<sequence>IFYNGMVTLLNLSRETVDQLFPQLEELLDLNGTFLTRLKHRQDEDIIVDKIGDILEIQFSGITGERMKAAYGDFCSHHIEAVELYKKLLRTDKRFADFVKKCGLNKFCRRLSVPECITLVTQRLTKYPLLIEAIIKTTK</sequence>
<dbReference type="PANTHER" id="PTHR13944">
    <property type="entry name" value="AGAP007712-PA"/>
    <property type="match status" value="1"/>
</dbReference>
<evidence type="ECO:0000313" key="4">
    <source>
        <dbReference type="Proteomes" id="UP000001593"/>
    </source>
</evidence>
<dbReference type="EMBL" id="DS470003">
    <property type="protein sequence ID" value="EDO30666.1"/>
    <property type="molecule type" value="Genomic_DNA"/>
</dbReference>
<feature type="domain" description="DH" evidence="2">
    <location>
        <begin position="1"/>
        <end position="139"/>
    </location>
</feature>
<dbReference type="PhylomeDB" id="A7T047"/>
<dbReference type="Pfam" id="PF00621">
    <property type="entry name" value="RhoGEF"/>
    <property type="match status" value="1"/>
</dbReference>
<dbReference type="GO" id="GO:0008270">
    <property type="term" value="F:zinc ion binding"/>
    <property type="evidence" value="ECO:0007669"/>
    <property type="project" value="UniProtKB-KW"/>
</dbReference>
<feature type="non-terminal residue" evidence="3">
    <location>
        <position position="139"/>
    </location>
</feature>
<dbReference type="InParanoid" id="A7T047"/>
<protein>
    <recommendedName>
        <fullName evidence="2">DH domain-containing protein</fullName>
    </recommendedName>
</protein>
<dbReference type="HOGENOM" id="CLU_1850196_0_0_1"/>
<dbReference type="InterPro" id="IPR000219">
    <property type="entry name" value="DH_dom"/>
</dbReference>
<keyword evidence="4" id="KW-1185">Reference proteome</keyword>
<dbReference type="SMART" id="SM00325">
    <property type="entry name" value="RhoGEF"/>
    <property type="match status" value="1"/>
</dbReference>
<dbReference type="eggNOG" id="KOG3520">
    <property type="taxonomic scope" value="Eukaryota"/>
</dbReference>
<dbReference type="Proteomes" id="UP000001593">
    <property type="component" value="Unassembled WGS sequence"/>
</dbReference>
<dbReference type="Gene3D" id="1.20.900.10">
    <property type="entry name" value="Dbl homology (DH) domain"/>
    <property type="match status" value="1"/>
</dbReference>
<proteinExistence type="predicted"/>
<dbReference type="InterPro" id="IPR051632">
    <property type="entry name" value="Rho_GEF"/>
</dbReference>
<dbReference type="OMA" id="FMTHRIT"/>
<dbReference type="PANTHER" id="PTHR13944:SF21">
    <property type="entry name" value="CYSTS, ISOFORM C"/>
    <property type="match status" value="1"/>
</dbReference>
<feature type="non-terminal residue" evidence="3">
    <location>
        <position position="1"/>
    </location>
</feature>
<reference evidence="3 4" key="1">
    <citation type="journal article" date="2007" name="Science">
        <title>Sea anemone genome reveals ancestral eumetazoan gene repertoire and genomic organization.</title>
        <authorList>
            <person name="Putnam N.H."/>
            <person name="Srivastava M."/>
            <person name="Hellsten U."/>
            <person name="Dirks B."/>
            <person name="Chapman J."/>
            <person name="Salamov A."/>
            <person name="Terry A."/>
            <person name="Shapiro H."/>
            <person name="Lindquist E."/>
            <person name="Kapitonov V.V."/>
            <person name="Jurka J."/>
            <person name="Genikhovich G."/>
            <person name="Grigoriev I.V."/>
            <person name="Lucas S.M."/>
            <person name="Steele R.E."/>
            <person name="Finnerty J.R."/>
            <person name="Technau U."/>
            <person name="Martindale M.Q."/>
            <person name="Rokhsar D.S."/>
        </authorList>
    </citation>
    <scope>NUCLEOTIDE SEQUENCE [LARGE SCALE GENOMIC DNA]</scope>
    <source>
        <strain evidence="4">CH2 X CH6</strain>
    </source>
</reference>
<dbReference type="STRING" id="45351.A7T047"/>
<dbReference type="GO" id="GO:0005085">
    <property type="term" value="F:guanyl-nucleotide exchange factor activity"/>
    <property type="evidence" value="ECO:0007669"/>
    <property type="project" value="InterPro"/>
</dbReference>
<accession>A7T047</accession>
<dbReference type="InterPro" id="IPR035899">
    <property type="entry name" value="DBL_dom_sf"/>
</dbReference>
<keyword evidence="1" id="KW-0862">Zinc</keyword>
<dbReference type="SUPFAM" id="SSF48065">
    <property type="entry name" value="DBL homology domain (DH-domain)"/>
    <property type="match status" value="1"/>
</dbReference>
<gene>
    <name evidence="3" type="ORF">NEMVEDRAFT_v1g4682</name>
</gene>
<dbReference type="AlphaFoldDB" id="A7T047"/>
<evidence type="ECO:0000256" key="1">
    <source>
        <dbReference type="ARBA" id="ARBA00022771"/>
    </source>
</evidence>
<evidence type="ECO:0000313" key="3">
    <source>
        <dbReference type="EMBL" id="EDO30666.1"/>
    </source>
</evidence>
<organism evidence="3 4">
    <name type="scientific">Nematostella vectensis</name>
    <name type="common">Starlet sea anemone</name>
    <dbReference type="NCBI Taxonomy" id="45351"/>
    <lineage>
        <taxon>Eukaryota</taxon>
        <taxon>Metazoa</taxon>
        <taxon>Cnidaria</taxon>
        <taxon>Anthozoa</taxon>
        <taxon>Hexacorallia</taxon>
        <taxon>Actiniaria</taxon>
        <taxon>Edwardsiidae</taxon>
        <taxon>Nematostella</taxon>
    </lineage>
</organism>
<keyword evidence="1" id="KW-0863">Zinc-finger</keyword>
<name>A7T047_NEMVE</name>